<reference evidence="1 2" key="1">
    <citation type="submission" date="2018-12" db="EMBL/GenBank/DDBJ databases">
        <title>The genome of Variovorax gossypii DSM 100435.</title>
        <authorList>
            <person name="Gao J."/>
            <person name="Sun J."/>
        </authorList>
    </citation>
    <scope>NUCLEOTIDE SEQUENCE [LARGE SCALE GENOMIC DNA]</scope>
    <source>
        <strain evidence="1 2">DSM 100435</strain>
    </source>
</reference>
<evidence type="ECO:0000313" key="2">
    <source>
        <dbReference type="Proteomes" id="UP000267418"/>
    </source>
</evidence>
<dbReference type="OrthoDB" id="6932986at2"/>
<accession>A0A3S0JS75</accession>
<dbReference type="Proteomes" id="UP000267418">
    <property type="component" value="Unassembled WGS sequence"/>
</dbReference>
<evidence type="ECO:0000313" key="1">
    <source>
        <dbReference type="EMBL" id="RTQ31377.1"/>
    </source>
</evidence>
<sequence>MTARSDFSAFVAPPPSGELHAAAVDAASACLDRFTAAFNASDTRGMDAELHFPHVMLSGAQRLDWVGPGQHPPGFFEALKATGWARTQYEKKEPVLAGNDKVHFVVTYTRRDAADAVLSTHVNLWIVVRTGERWGISLRSY</sequence>
<keyword evidence="2" id="KW-1185">Reference proteome</keyword>
<proteinExistence type="predicted"/>
<organism evidence="1 2">
    <name type="scientific">Variovorax gossypii</name>
    <dbReference type="NCBI Taxonomy" id="1679495"/>
    <lineage>
        <taxon>Bacteria</taxon>
        <taxon>Pseudomonadati</taxon>
        <taxon>Pseudomonadota</taxon>
        <taxon>Betaproteobacteria</taxon>
        <taxon>Burkholderiales</taxon>
        <taxon>Comamonadaceae</taxon>
        <taxon>Variovorax</taxon>
    </lineage>
</organism>
<dbReference type="EMBL" id="RXOE01000009">
    <property type="protein sequence ID" value="RTQ31377.1"/>
    <property type="molecule type" value="Genomic_DNA"/>
</dbReference>
<gene>
    <name evidence="1" type="ORF">EJP69_25340</name>
</gene>
<evidence type="ECO:0008006" key="3">
    <source>
        <dbReference type="Google" id="ProtNLM"/>
    </source>
</evidence>
<protein>
    <recommendedName>
        <fullName evidence="3">Nuclear transport factor 2 family protein</fullName>
    </recommendedName>
</protein>
<dbReference type="RefSeq" id="WP_126473031.1">
    <property type="nucleotide sequence ID" value="NZ_RXOE01000009.1"/>
</dbReference>
<name>A0A3S0JS75_9BURK</name>
<comment type="caution">
    <text evidence="1">The sequence shown here is derived from an EMBL/GenBank/DDBJ whole genome shotgun (WGS) entry which is preliminary data.</text>
</comment>
<dbReference type="AlphaFoldDB" id="A0A3S0JS75"/>